<organism evidence="7 8">
    <name type="scientific">Albibacterium bauzanense</name>
    <dbReference type="NCBI Taxonomy" id="653929"/>
    <lineage>
        <taxon>Bacteria</taxon>
        <taxon>Pseudomonadati</taxon>
        <taxon>Bacteroidota</taxon>
        <taxon>Sphingobacteriia</taxon>
        <taxon>Sphingobacteriales</taxon>
        <taxon>Sphingobacteriaceae</taxon>
        <taxon>Albibacterium</taxon>
    </lineage>
</organism>
<keyword evidence="7" id="KW-0418">Kinase</keyword>
<dbReference type="GO" id="GO:0005525">
    <property type="term" value="F:GTP binding"/>
    <property type="evidence" value="ECO:0007669"/>
    <property type="project" value="UniProtKB-KW"/>
</dbReference>
<comment type="similarity">
    <text evidence="1">Belongs to the SIMIBI class G3E GTPase family. ArgK/MeaB subfamily.</text>
</comment>
<evidence type="ECO:0000256" key="2">
    <source>
        <dbReference type="ARBA" id="ARBA00022741"/>
    </source>
</evidence>
<dbReference type="InterPro" id="IPR027417">
    <property type="entry name" value="P-loop_NTPase"/>
</dbReference>
<keyword evidence="5" id="KW-0143">Chaperone</keyword>
<keyword evidence="2" id="KW-0547">Nucleotide-binding</keyword>
<dbReference type="RefSeq" id="WP_132223456.1">
    <property type="nucleotide sequence ID" value="NZ_SMGO01000002.1"/>
</dbReference>
<evidence type="ECO:0000313" key="8">
    <source>
        <dbReference type="Proteomes" id="UP000294616"/>
    </source>
</evidence>
<dbReference type="InterPro" id="IPR052040">
    <property type="entry name" value="GTPase/Isobutyryl-CoA_mutase"/>
</dbReference>
<evidence type="ECO:0000256" key="5">
    <source>
        <dbReference type="ARBA" id="ARBA00023186"/>
    </source>
</evidence>
<keyword evidence="3" id="KW-0378">Hydrolase</keyword>
<keyword evidence="8" id="KW-1185">Reference proteome</keyword>
<evidence type="ECO:0000259" key="6">
    <source>
        <dbReference type="SMART" id="SM00382"/>
    </source>
</evidence>
<dbReference type="SUPFAM" id="SSF52540">
    <property type="entry name" value="P-loop containing nucleoside triphosphate hydrolases"/>
    <property type="match status" value="1"/>
</dbReference>
<keyword evidence="7" id="KW-0808">Transferase</keyword>
<dbReference type="Proteomes" id="UP000294616">
    <property type="component" value="Unassembled WGS sequence"/>
</dbReference>
<dbReference type="NCBIfam" id="TIGR00750">
    <property type="entry name" value="lao"/>
    <property type="match status" value="1"/>
</dbReference>
<comment type="caution">
    <text evidence="7">The sequence shown here is derived from an EMBL/GenBank/DDBJ whole genome shotgun (WGS) entry which is preliminary data.</text>
</comment>
<evidence type="ECO:0000256" key="4">
    <source>
        <dbReference type="ARBA" id="ARBA00023134"/>
    </source>
</evidence>
<sequence length="298" mass="33038">MQQDVSTLIEQLKAGDYRALARIISLVENEHPSATEILFSLQPNQNIPIIGITGPPGAGKSTLVNAIAEEFSKEGKRVAILAIDPSSPFNRGSLLGDRIRMNAQFNNPDIYIRSVASRGALGGLSEKTIEITDVLRAAPFDIILVETVGVGQSEIDIIGLADQTIVVLVPESGDEIQHVKSGLMEIADIYVVNKADREGADIFASKLERMLKMKHLDIPVLKIIADRSIGVQNLLQLITSRSSSPNRILNINLLAEKAWRLIQQKRMKDVDKIALKQQLLEQRKDSFFNLYRFVNDNY</sequence>
<evidence type="ECO:0000256" key="3">
    <source>
        <dbReference type="ARBA" id="ARBA00022801"/>
    </source>
</evidence>
<dbReference type="AlphaFoldDB" id="A0A4V2PXR0"/>
<dbReference type="InterPro" id="IPR005129">
    <property type="entry name" value="GTPase_ArgK"/>
</dbReference>
<reference evidence="7 8" key="1">
    <citation type="submission" date="2019-03" db="EMBL/GenBank/DDBJ databases">
        <title>Genomic Encyclopedia of Archaeal and Bacterial Type Strains, Phase II (KMG-II): from individual species to whole genera.</title>
        <authorList>
            <person name="Goeker M."/>
        </authorList>
    </citation>
    <scope>NUCLEOTIDE SEQUENCE [LARGE SCALE GENOMIC DNA]</scope>
    <source>
        <strain evidence="7 8">DSM 22554</strain>
    </source>
</reference>
<dbReference type="Gene3D" id="3.40.50.300">
    <property type="entry name" value="P-loop containing nucleotide triphosphate hydrolases"/>
    <property type="match status" value="1"/>
</dbReference>
<dbReference type="EMBL" id="SMGO01000002">
    <property type="protein sequence ID" value="TCK83011.1"/>
    <property type="molecule type" value="Genomic_DNA"/>
</dbReference>
<accession>A0A4V2PXR0</accession>
<dbReference type="PANTHER" id="PTHR43087">
    <property type="entry name" value="LYSINE/ARGININE/ORNITHINE TRANSPORT SYSTEM KINASE"/>
    <property type="match status" value="1"/>
</dbReference>
<keyword evidence="4" id="KW-0342">GTP-binding</keyword>
<protein>
    <submittedName>
        <fullName evidence="7">LAO/AO transport system kinase</fullName>
    </submittedName>
</protein>
<evidence type="ECO:0000256" key="1">
    <source>
        <dbReference type="ARBA" id="ARBA00009625"/>
    </source>
</evidence>
<dbReference type="InterPro" id="IPR003593">
    <property type="entry name" value="AAA+_ATPase"/>
</dbReference>
<evidence type="ECO:0000313" key="7">
    <source>
        <dbReference type="EMBL" id="TCK83011.1"/>
    </source>
</evidence>
<dbReference type="OrthoDB" id="9778292at2"/>
<name>A0A4V2PXR0_9SPHI</name>
<dbReference type="PANTHER" id="PTHR43087:SF1">
    <property type="entry name" value="LAO_AO TRANSPORT SYSTEM ATPASE"/>
    <property type="match status" value="1"/>
</dbReference>
<dbReference type="Pfam" id="PF03308">
    <property type="entry name" value="MeaB"/>
    <property type="match status" value="1"/>
</dbReference>
<dbReference type="GO" id="GO:0016301">
    <property type="term" value="F:kinase activity"/>
    <property type="evidence" value="ECO:0007669"/>
    <property type="project" value="UniProtKB-KW"/>
</dbReference>
<dbReference type="Gene3D" id="1.20.5.170">
    <property type="match status" value="1"/>
</dbReference>
<dbReference type="GO" id="GO:0003924">
    <property type="term" value="F:GTPase activity"/>
    <property type="evidence" value="ECO:0007669"/>
    <property type="project" value="InterPro"/>
</dbReference>
<gene>
    <name evidence="7" type="ORF">C8N28_1598</name>
</gene>
<dbReference type="CDD" id="cd03114">
    <property type="entry name" value="MMAA-like"/>
    <property type="match status" value="1"/>
</dbReference>
<proteinExistence type="inferred from homology"/>
<feature type="domain" description="AAA+ ATPase" evidence="6">
    <location>
        <begin position="46"/>
        <end position="235"/>
    </location>
</feature>
<dbReference type="SMART" id="SM00382">
    <property type="entry name" value="AAA"/>
    <property type="match status" value="1"/>
</dbReference>